<sequence length="89" mass="10617">MRIERRPFFKLKHLQILWNSCFCNVRIGVIGIRKLDAYHYAVYVPAFVLKKIKNIQSFRDNLPVLSEMSSEIRLQVVKFYFFTQEFGLG</sequence>
<organism evidence="1 2">
    <name type="scientific">Methylocaldum szegediense</name>
    <dbReference type="NCBI Taxonomy" id="73780"/>
    <lineage>
        <taxon>Bacteria</taxon>
        <taxon>Pseudomonadati</taxon>
        <taxon>Pseudomonadota</taxon>
        <taxon>Gammaproteobacteria</taxon>
        <taxon>Methylococcales</taxon>
        <taxon>Methylococcaceae</taxon>
        <taxon>Methylocaldum</taxon>
    </lineage>
</organism>
<dbReference type="Proteomes" id="UP001162030">
    <property type="component" value="Chromosome"/>
</dbReference>
<proteinExistence type="predicted"/>
<evidence type="ECO:0000313" key="1">
    <source>
        <dbReference type="EMBL" id="CAI8794598.1"/>
    </source>
</evidence>
<keyword evidence="2" id="KW-1185">Reference proteome</keyword>
<name>A0ABM9I084_9GAMM</name>
<protein>
    <submittedName>
        <fullName evidence="1">Uncharacterized protein</fullName>
    </submittedName>
</protein>
<accession>A0ABM9I084</accession>
<evidence type="ECO:0000313" key="2">
    <source>
        <dbReference type="Proteomes" id="UP001162030"/>
    </source>
</evidence>
<dbReference type="EMBL" id="OX458333">
    <property type="protein sequence ID" value="CAI8794598.1"/>
    <property type="molecule type" value="Genomic_DNA"/>
</dbReference>
<reference evidence="1 2" key="1">
    <citation type="submission" date="2023-03" db="EMBL/GenBank/DDBJ databases">
        <authorList>
            <person name="Pearce D."/>
        </authorList>
    </citation>
    <scope>NUCLEOTIDE SEQUENCE [LARGE SCALE GENOMIC DNA]</scope>
    <source>
        <strain evidence="1">Msz</strain>
    </source>
</reference>
<gene>
    <name evidence="1" type="ORF">MSZNOR_1468</name>
</gene>